<name>A0A9E7DKJ5_9FIRM</name>
<dbReference type="GO" id="GO:0061503">
    <property type="term" value="F:tRNA threonylcarbamoyladenosine dehydratase"/>
    <property type="evidence" value="ECO:0007669"/>
    <property type="project" value="TreeGrafter"/>
</dbReference>
<dbReference type="PANTHER" id="PTHR43267:SF1">
    <property type="entry name" value="TRNA THREONYLCARBAMOYLADENOSINE DEHYDRATASE"/>
    <property type="match status" value="1"/>
</dbReference>
<evidence type="ECO:0000259" key="1">
    <source>
        <dbReference type="Pfam" id="PF00899"/>
    </source>
</evidence>
<accession>A0A9E7DKJ5</accession>
<dbReference type="KEGG" id="fms:M1R53_02940"/>
<dbReference type="Pfam" id="PF00899">
    <property type="entry name" value="ThiF"/>
    <property type="match status" value="1"/>
</dbReference>
<dbReference type="RefSeq" id="WP_249243018.1">
    <property type="nucleotide sequence ID" value="NZ_CP096649.1"/>
</dbReference>
<organism evidence="2 3">
    <name type="scientific">Fenollaria massiliensis</name>
    <dbReference type="NCBI Taxonomy" id="938288"/>
    <lineage>
        <taxon>Bacteria</taxon>
        <taxon>Bacillati</taxon>
        <taxon>Bacillota</taxon>
        <taxon>Clostridia</taxon>
        <taxon>Eubacteriales</taxon>
        <taxon>Fenollaria</taxon>
    </lineage>
</organism>
<dbReference type="Gene3D" id="3.40.50.720">
    <property type="entry name" value="NAD(P)-binding Rossmann-like Domain"/>
    <property type="match status" value="1"/>
</dbReference>
<keyword evidence="3" id="KW-1185">Reference proteome</keyword>
<dbReference type="InterPro" id="IPR000594">
    <property type="entry name" value="ThiF_NAD_FAD-bd"/>
</dbReference>
<dbReference type="AlphaFoldDB" id="A0A9E7DKJ5"/>
<proteinExistence type="predicted"/>
<dbReference type="InterPro" id="IPR045886">
    <property type="entry name" value="ThiF/MoeB/HesA"/>
</dbReference>
<dbReference type="EMBL" id="CP096649">
    <property type="protein sequence ID" value="UQK59615.1"/>
    <property type="molecule type" value="Genomic_DNA"/>
</dbReference>
<dbReference type="SUPFAM" id="SSF69572">
    <property type="entry name" value="Activating enzymes of the ubiquitin-like proteins"/>
    <property type="match status" value="1"/>
</dbReference>
<gene>
    <name evidence="2" type="ORF">M1R53_02940</name>
</gene>
<dbReference type="GO" id="GO:0008641">
    <property type="term" value="F:ubiquitin-like modifier activating enzyme activity"/>
    <property type="evidence" value="ECO:0007669"/>
    <property type="project" value="InterPro"/>
</dbReference>
<evidence type="ECO:0000313" key="2">
    <source>
        <dbReference type="EMBL" id="UQK59615.1"/>
    </source>
</evidence>
<feature type="domain" description="THIF-type NAD/FAD binding fold" evidence="1">
    <location>
        <begin position="11"/>
        <end position="228"/>
    </location>
</feature>
<dbReference type="GO" id="GO:0061504">
    <property type="term" value="P:cyclic threonylcarbamoyladenosine biosynthetic process"/>
    <property type="evidence" value="ECO:0007669"/>
    <property type="project" value="TreeGrafter"/>
</dbReference>
<evidence type="ECO:0000313" key="3">
    <source>
        <dbReference type="Proteomes" id="UP000831151"/>
    </source>
</evidence>
<dbReference type="Proteomes" id="UP000831151">
    <property type="component" value="Chromosome"/>
</dbReference>
<reference evidence="2" key="1">
    <citation type="submission" date="2022-04" db="EMBL/GenBank/DDBJ databases">
        <title>Complete genome sequences of Ezakiella coagulans and Fenollaria massiliensis.</title>
        <authorList>
            <person name="France M.T."/>
            <person name="Clifford J."/>
            <person name="Narina S."/>
            <person name="Rutt L."/>
            <person name="Ravel J."/>
        </authorList>
    </citation>
    <scope>NUCLEOTIDE SEQUENCE</scope>
    <source>
        <strain evidence="2">C0061C2</strain>
    </source>
</reference>
<sequence length="235" mass="26669">MKPQRTIRTRVVLGDEIFNSFKDVNILIVGIGGVGSFTLESLVRFGIEHITIVDFDTVSESNINRQILALDDTIGKKKVDVMRERLLKINDELDIRCIDKIYSKEINDEIFDRQYDYVVDAIDMLKNKIELIETCLEKNIKIISAMGCGNKLDPTKLEISTLDKTRVCPLARKLRQKIDKRVQKKINVVYSKEEPIEKKLKDDGKVVTGSISFVTATGGLLIASKLVRDLLDGRK</sequence>
<dbReference type="CDD" id="cd00755">
    <property type="entry name" value="YgdL_like"/>
    <property type="match status" value="1"/>
</dbReference>
<protein>
    <submittedName>
        <fullName evidence="2">tRNA threonylcarbamoyladenosine dehydratase</fullName>
    </submittedName>
</protein>
<dbReference type="InterPro" id="IPR035985">
    <property type="entry name" value="Ubiquitin-activating_enz"/>
</dbReference>
<dbReference type="PANTHER" id="PTHR43267">
    <property type="entry name" value="TRNA THREONYLCARBAMOYLADENOSINE DEHYDRATASE"/>
    <property type="match status" value="1"/>
</dbReference>